<gene>
    <name evidence="1" type="primary">clpS</name>
    <name evidence="3" type="ORF">HELGO_WM13170</name>
</gene>
<comment type="subunit">
    <text evidence="1">Binds to the N-terminal domain of the chaperone ClpA.</text>
</comment>
<evidence type="ECO:0000259" key="2">
    <source>
        <dbReference type="Pfam" id="PF02617"/>
    </source>
</evidence>
<dbReference type="InterPro" id="IPR014719">
    <property type="entry name" value="Ribosomal_bL12_C/ClpS-like"/>
</dbReference>
<keyword evidence="3" id="KW-0378">Hydrolase</keyword>
<reference evidence="3" key="1">
    <citation type="submission" date="2020-01" db="EMBL/GenBank/DDBJ databases">
        <authorList>
            <person name="Meier V. D."/>
            <person name="Meier V D."/>
        </authorList>
    </citation>
    <scope>NUCLEOTIDE SEQUENCE</scope>
    <source>
        <strain evidence="3">HLG_WM_MAG_07</strain>
    </source>
</reference>
<proteinExistence type="inferred from homology"/>
<sequence>MAGDTEYQGDNGLAVQESRPIVKEPKLYKVILLNDDFTPMEFVVEVLKTFFGLDQEGATRVMLNVHTKGKGVCGIFTRDIAETKVAQVNQFAREHEHPLLCTMEEN</sequence>
<dbReference type="FunFam" id="3.30.1390.10:FF:000002">
    <property type="entry name" value="ATP-dependent Clp protease adapter protein ClpS"/>
    <property type="match status" value="1"/>
</dbReference>
<dbReference type="HAMAP" id="MF_00302">
    <property type="entry name" value="ClpS"/>
    <property type="match status" value="1"/>
</dbReference>
<dbReference type="GO" id="GO:0008233">
    <property type="term" value="F:peptidase activity"/>
    <property type="evidence" value="ECO:0007669"/>
    <property type="project" value="UniProtKB-KW"/>
</dbReference>
<organism evidence="3">
    <name type="scientific">uncultured Thiotrichaceae bacterium</name>
    <dbReference type="NCBI Taxonomy" id="298394"/>
    <lineage>
        <taxon>Bacteria</taxon>
        <taxon>Pseudomonadati</taxon>
        <taxon>Pseudomonadota</taxon>
        <taxon>Gammaproteobacteria</taxon>
        <taxon>Thiotrichales</taxon>
        <taxon>Thiotrichaceae</taxon>
        <taxon>environmental samples</taxon>
    </lineage>
</organism>
<dbReference type="Gene3D" id="3.30.1390.10">
    <property type="match status" value="1"/>
</dbReference>
<dbReference type="PANTHER" id="PTHR33473">
    <property type="entry name" value="ATP-DEPENDENT CLP PROTEASE ADAPTER PROTEIN CLPS1, CHLOROPLASTIC"/>
    <property type="match status" value="1"/>
</dbReference>
<dbReference type="EMBL" id="CACVAY010000040">
    <property type="protein sequence ID" value="CAA6809622.1"/>
    <property type="molecule type" value="Genomic_DNA"/>
</dbReference>
<evidence type="ECO:0000313" key="3">
    <source>
        <dbReference type="EMBL" id="CAA6809622.1"/>
    </source>
</evidence>
<dbReference type="NCBIfam" id="NF000669">
    <property type="entry name" value="PRK00033.1-2"/>
    <property type="match status" value="1"/>
</dbReference>
<dbReference type="NCBIfam" id="NF000672">
    <property type="entry name" value="PRK00033.1-5"/>
    <property type="match status" value="1"/>
</dbReference>
<dbReference type="PANTHER" id="PTHR33473:SF19">
    <property type="entry name" value="ATP-DEPENDENT CLP PROTEASE ADAPTER PROTEIN CLPS"/>
    <property type="match status" value="1"/>
</dbReference>
<name>A0A6S6SUQ0_9GAMM</name>
<accession>A0A6S6SUQ0</accession>
<dbReference type="GO" id="GO:0030163">
    <property type="term" value="P:protein catabolic process"/>
    <property type="evidence" value="ECO:0007669"/>
    <property type="project" value="InterPro"/>
</dbReference>
<dbReference type="NCBIfam" id="NF000670">
    <property type="entry name" value="PRK00033.1-3"/>
    <property type="match status" value="1"/>
</dbReference>
<keyword evidence="3" id="KW-0645">Protease</keyword>
<dbReference type="AlphaFoldDB" id="A0A6S6SUQ0"/>
<evidence type="ECO:0000256" key="1">
    <source>
        <dbReference type="HAMAP-Rule" id="MF_00302"/>
    </source>
</evidence>
<comment type="similarity">
    <text evidence="1">Belongs to the ClpS family.</text>
</comment>
<dbReference type="InterPro" id="IPR003769">
    <property type="entry name" value="ClpS_core"/>
</dbReference>
<protein>
    <recommendedName>
        <fullName evidence="1">ATP-dependent Clp protease adapter protein ClpS</fullName>
    </recommendedName>
</protein>
<dbReference type="InterPro" id="IPR022935">
    <property type="entry name" value="ClpS"/>
</dbReference>
<comment type="function">
    <text evidence="1">Involved in the modulation of the specificity of the ClpAP-mediated ATP-dependent protein degradation.</text>
</comment>
<dbReference type="Pfam" id="PF02617">
    <property type="entry name" value="ClpS"/>
    <property type="match status" value="1"/>
</dbReference>
<feature type="domain" description="Adaptor protein ClpS core" evidence="2">
    <location>
        <begin position="23"/>
        <end position="102"/>
    </location>
</feature>
<dbReference type="SUPFAM" id="SSF54736">
    <property type="entry name" value="ClpS-like"/>
    <property type="match status" value="1"/>
</dbReference>
<dbReference type="GO" id="GO:0006508">
    <property type="term" value="P:proteolysis"/>
    <property type="evidence" value="ECO:0007669"/>
    <property type="project" value="UniProtKB-UniRule"/>
</dbReference>